<comment type="caution">
    <text evidence="2">The sequence shown here is derived from an EMBL/GenBank/DDBJ whole genome shotgun (WGS) entry which is preliminary data.</text>
</comment>
<feature type="compositionally biased region" description="Polar residues" evidence="1">
    <location>
        <begin position="1"/>
        <end position="10"/>
    </location>
</feature>
<evidence type="ECO:0000313" key="3">
    <source>
        <dbReference type="Proteomes" id="UP001287286"/>
    </source>
</evidence>
<evidence type="ECO:0000256" key="1">
    <source>
        <dbReference type="SAM" id="MobiDB-lite"/>
    </source>
</evidence>
<name>A0ABR0BRS5_PURLI</name>
<gene>
    <name evidence="2" type="ORF">Purlil1_8923</name>
</gene>
<keyword evidence="3" id="KW-1185">Reference proteome</keyword>
<accession>A0ABR0BRS5</accession>
<dbReference type="EMBL" id="JAWRVI010000038">
    <property type="protein sequence ID" value="KAK4086758.1"/>
    <property type="molecule type" value="Genomic_DNA"/>
</dbReference>
<organism evidence="2 3">
    <name type="scientific">Purpureocillium lilacinum</name>
    <name type="common">Paecilomyces lilacinus</name>
    <dbReference type="NCBI Taxonomy" id="33203"/>
    <lineage>
        <taxon>Eukaryota</taxon>
        <taxon>Fungi</taxon>
        <taxon>Dikarya</taxon>
        <taxon>Ascomycota</taxon>
        <taxon>Pezizomycotina</taxon>
        <taxon>Sordariomycetes</taxon>
        <taxon>Hypocreomycetidae</taxon>
        <taxon>Hypocreales</taxon>
        <taxon>Ophiocordycipitaceae</taxon>
        <taxon>Purpureocillium</taxon>
    </lineage>
</organism>
<feature type="compositionally biased region" description="Low complexity" evidence="1">
    <location>
        <begin position="15"/>
        <end position="25"/>
    </location>
</feature>
<feature type="region of interest" description="Disordered" evidence="1">
    <location>
        <begin position="82"/>
        <end position="115"/>
    </location>
</feature>
<feature type="region of interest" description="Disordered" evidence="1">
    <location>
        <begin position="1"/>
        <end position="48"/>
    </location>
</feature>
<protein>
    <submittedName>
        <fullName evidence="2">Uncharacterized protein</fullName>
    </submittedName>
</protein>
<feature type="compositionally biased region" description="Polar residues" evidence="1">
    <location>
        <begin position="98"/>
        <end position="115"/>
    </location>
</feature>
<sequence>MEVPNTSQQHPDLAQQRPRQRQQNRTSIHRGSPGLRLTAPRSPVSPHPCDLNSAHCDVVTVSQPPGLLPIAFTASQVTSRVAQQQQQQQQQPKPEQEVLQNHTTTAQYSRCAQRQ</sequence>
<evidence type="ECO:0000313" key="2">
    <source>
        <dbReference type="EMBL" id="KAK4086758.1"/>
    </source>
</evidence>
<dbReference type="Proteomes" id="UP001287286">
    <property type="component" value="Unassembled WGS sequence"/>
</dbReference>
<reference evidence="2 3" key="1">
    <citation type="journal article" date="2024" name="Microbiol. Resour. Announc.">
        <title>Genome annotations for the ascomycete fungi Trichoderma harzianum, Trichoderma aggressivum, and Purpureocillium lilacinum.</title>
        <authorList>
            <person name="Beijen E.P.W."/>
            <person name="Ohm R.A."/>
        </authorList>
    </citation>
    <scope>NUCLEOTIDE SEQUENCE [LARGE SCALE GENOMIC DNA]</scope>
    <source>
        <strain evidence="2 3">CBS 150709</strain>
    </source>
</reference>
<proteinExistence type="predicted"/>